<dbReference type="InterPro" id="IPR009057">
    <property type="entry name" value="Homeodomain-like_sf"/>
</dbReference>
<gene>
    <name evidence="5" type="ORF">EHQ62_11525</name>
</gene>
<keyword evidence="1" id="KW-0805">Transcription regulation</keyword>
<dbReference type="InterPro" id="IPR018060">
    <property type="entry name" value="HTH_AraC"/>
</dbReference>
<reference evidence="5" key="1">
    <citation type="journal article" date="2019" name="PLoS Negl. Trop. Dis.">
        <title>Revisiting the worldwide diversity of Leptospira species in the environment.</title>
        <authorList>
            <person name="Vincent A.T."/>
            <person name="Schiettekatte O."/>
            <person name="Bourhy P."/>
            <person name="Veyrier F.J."/>
            <person name="Picardeau M."/>
        </authorList>
    </citation>
    <scope>NUCLEOTIDE SEQUENCE [LARGE SCALE GENOMIC DNA]</scope>
    <source>
        <strain evidence="5">201702451</strain>
    </source>
</reference>
<evidence type="ECO:0000256" key="1">
    <source>
        <dbReference type="ARBA" id="ARBA00023015"/>
    </source>
</evidence>
<dbReference type="PANTHER" id="PTHR46796">
    <property type="entry name" value="HTH-TYPE TRANSCRIPTIONAL ACTIVATOR RHAS-RELATED"/>
    <property type="match status" value="1"/>
</dbReference>
<name>A0A4Z1A0D0_9LEPT</name>
<dbReference type="SUPFAM" id="SSF46689">
    <property type="entry name" value="Homeodomain-like"/>
    <property type="match status" value="1"/>
</dbReference>
<dbReference type="InterPro" id="IPR046532">
    <property type="entry name" value="DUF6597"/>
</dbReference>
<dbReference type="Gene3D" id="1.10.10.60">
    <property type="entry name" value="Homeodomain-like"/>
    <property type="match status" value="2"/>
</dbReference>
<dbReference type="Proteomes" id="UP000297567">
    <property type="component" value="Unassembled WGS sequence"/>
</dbReference>
<dbReference type="SMART" id="SM00342">
    <property type="entry name" value="HTH_ARAC"/>
    <property type="match status" value="1"/>
</dbReference>
<evidence type="ECO:0000259" key="4">
    <source>
        <dbReference type="PROSITE" id="PS01124"/>
    </source>
</evidence>
<comment type="caution">
    <text evidence="5">The sequence shown here is derived from an EMBL/GenBank/DDBJ whole genome shotgun (WGS) entry which is preliminary data.</text>
</comment>
<dbReference type="EMBL" id="RQGH01000026">
    <property type="protein sequence ID" value="TGL65206.1"/>
    <property type="molecule type" value="Genomic_DNA"/>
</dbReference>
<dbReference type="RefSeq" id="WP_135642950.1">
    <property type="nucleotide sequence ID" value="NZ_RQGH01000026.1"/>
</dbReference>
<dbReference type="PANTHER" id="PTHR46796:SF13">
    <property type="entry name" value="HTH-TYPE TRANSCRIPTIONAL ACTIVATOR RHAS"/>
    <property type="match status" value="1"/>
</dbReference>
<keyword evidence="3" id="KW-0804">Transcription</keyword>
<evidence type="ECO:0000256" key="2">
    <source>
        <dbReference type="ARBA" id="ARBA00023125"/>
    </source>
</evidence>
<evidence type="ECO:0000313" key="5">
    <source>
        <dbReference type="EMBL" id="TGL65206.1"/>
    </source>
</evidence>
<evidence type="ECO:0000313" key="6">
    <source>
        <dbReference type="Proteomes" id="UP000297567"/>
    </source>
</evidence>
<organism evidence="5 6">
    <name type="scientific">Leptospira jelokensis</name>
    <dbReference type="NCBI Taxonomy" id="2484931"/>
    <lineage>
        <taxon>Bacteria</taxon>
        <taxon>Pseudomonadati</taxon>
        <taxon>Spirochaetota</taxon>
        <taxon>Spirochaetia</taxon>
        <taxon>Leptospirales</taxon>
        <taxon>Leptospiraceae</taxon>
        <taxon>Leptospira</taxon>
    </lineage>
</organism>
<dbReference type="GO" id="GO:0003700">
    <property type="term" value="F:DNA-binding transcription factor activity"/>
    <property type="evidence" value="ECO:0007669"/>
    <property type="project" value="InterPro"/>
</dbReference>
<dbReference type="GO" id="GO:0043565">
    <property type="term" value="F:sequence-specific DNA binding"/>
    <property type="evidence" value="ECO:0007669"/>
    <property type="project" value="InterPro"/>
</dbReference>
<protein>
    <submittedName>
        <fullName evidence="5">AraC family transcriptional regulator</fullName>
    </submittedName>
</protein>
<dbReference type="PROSITE" id="PS01124">
    <property type="entry name" value="HTH_ARAC_FAMILY_2"/>
    <property type="match status" value="1"/>
</dbReference>
<proteinExistence type="predicted"/>
<dbReference type="AlphaFoldDB" id="A0A4Z1A0D0"/>
<keyword evidence="6" id="KW-1185">Reference proteome</keyword>
<evidence type="ECO:0000256" key="3">
    <source>
        <dbReference type="ARBA" id="ARBA00023163"/>
    </source>
</evidence>
<dbReference type="InterPro" id="IPR050204">
    <property type="entry name" value="AraC_XylS_family_regulators"/>
</dbReference>
<dbReference type="Pfam" id="PF20240">
    <property type="entry name" value="DUF6597"/>
    <property type="match status" value="1"/>
</dbReference>
<sequence length="247" mass="28498">MKYDPINDGIHKKFHAVSFKVTQVPNELQSIVHSYWEMKTVQILEEDFILHVIPDACVNVLLNLLDTKIAAVTMRKTEYVTLNLGKTFHYTGIQFLPGMWQGNPKEIVSGFVDQAYIGNLPLVATANRLTNLEFENFSDIFSELVQTLIKDGIVKKNELVSLILENLDEIESVEDMAVYGNLSPRQLQRKLKEATGFSPHDFLKILRLQKALKGHYLDFYTDQSHFIHSFRKITGYTPKEYFKHFDV</sequence>
<accession>A0A4Z1A0D0</accession>
<keyword evidence="2" id="KW-0238">DNA-binding</keyword>
<feature type="domain" description="HTH araC/xylS-type" evidence="4">
    <location>
        <begin position="157"/>
        <end position="244"/>
    </location>
</feature>